<feature type="transmembrane region" description="Helical" evidence="1">
    <location>
        <begin position="104"/>
        <end position="122"/>
    </location>
</feature>
<accession>A0A8H6YNM1</accession>
<gene>
    <name evidence="2" type="ORF">MSAN_01188700</name>
</gene>
<dbReference type="EMBL" id="JACAZH010000008">
    <property type="protein sequence ID" value="KAF7361551.1"/>
    <property type="molecule type" value="Genomic_DNA"/>
</dbReference>
<organism evidence="2 3">
    <name type="scientific">Mycena sanguinolenta</name>
    <dbReference type="NCBI Taxonomy" id="230812"/>
    <lineage>
        <taxon>Eukaryota</taxon>
        <taxon>Fungi</taxon>
        <taxon>Dikarya</taxon>
        <taxon>Basidiomycota</taxon>
        <taxon>Agaricomycotina</taxon>
        <taxon>Agaricomycetes</taxon>
        <taxon>Agaricomycetidae</taxon>
        <taxon>Agaricales</taxon>
        <taxon>Marasmiineae</taxon>
        <taxon>Mycenaceae</taxon>
        <taxon>Mycena</taxon>
    </lineage>
</organism>
<keyword evidence="1" id="KW-0472">Membrane</keyword>
<dbReference type="OrthoDB" id="3268450at2759"/>
<keyword evidence="1" id="KW-0812">Transmembrane</keyword>
<keyword evidence="1" id="KW-1133">Transmembrane helix</keyword>
<evidence type="ECO:0000313" key="3">
    <source>
        <dbReference type="Proteomes" id="UP000623467"/>
    </source>
</evidence>
<dbReference type="AlphaFoldDB" id="A0A8H6YNM1"/>
<protein>
    <submittedName>
        <fullName evidence="2">Uncharacterized protein</fullName>
    </submittedName>
</protein>
<feature type="transmembrane region" description="Helical" evidence="1">
    <location>
        <begin position="74"/>
        <end position="92"/>
    </location>
</feature>
<comment type="caution">
    <text evidence="2">The sequence shown here is derived from an EMBL/GenBank/DDBJ whole genome shotgun (WGS) entry which is preliminary data.</text>
</comment>
<proteinExistence type="predicted"/>
<dbReference type="Proteomes" id="UP000623467">
    <property type="component" value="Unassembled WGS sequence"/>
</dbReference>
<keyword evidence="3" id="KW-1185">Reference proteome</keyword>
<evidence type="ECO:0000256" key="1">
    <source>
        <dbReference type="SAM" id="Phobius"/>
    </source>
</evidence>
<name>A0A8H6YNM1_9AGAR</name>
<evidence type="ECO:0000313" key="2">
    <source>
        <dbReference type="EMBL" id="KAF7361551.1"/>
    </source>
</evidence>
<sequence length="144" mass="15776">MSSETATQHQQMVDLQPGIVAHHPTVFNSAARIEEGLAPCDGSPRGDIRDIHVESDGPQHSAELRKGPKVKVTGWRLLNTFLVLGLGVYKAVAAYRGQQTTSTTLDWLLGVLWAITAYWISFLEEAELGLGSLLKITLELCSDY</sequence>
<reference evidence="2" key="1">
    <citation type="submission" date="2020-05" db="EMBL/GenBank/DDBJ databases">
        <title>Mycena genomes resolve the evolution of fungal bioluminescence.</title>
        <authorList>
            <person name="Tsai I.J."/>
        </authorList>
    </citation>
    <scope>NUCLEOTIDE SEQUENCE</scope>
    <source>
        <strain evidence="2">160909Yilan</strain>
    </source>
</reference>